<gene>
    <name evidence="2" type="ORF">KO481_21745</name>
</gene>
<dbReference type="RefSeq" id="WP_215919180.1">
    <property type="nucleotide sequence ID" value="NZ_JAHKNI010000007.1"/>
</dbReference>
<evidence type="ECO:0000313" key="2">
    <source>
        <dbReference type="EMBL" id="MBU3064144.1"/>
    </source>
</evidence>
<dbReference type="Proteomes" id="UP000733379">
    <property type="component" value="Unassembled WGS sequence"/>
</dbReference>
<evidence type="ECO:0000256" key="1">
    <source>
        <dbReference type="SAM" id="MobiDB-lite"/>
    </source>
</evidence>
<comment type="caution">
    <text evidence="2">The sequence shown here is derived from an EMBL/GenBank/DDBJ whole genome shotgun (WGS) entry which is preliminary data.</text>
</comment>
<feature type="compositionally biased region" description="Basic residues" evidence="1">
    <location>
        <begin position="50"/>
        <end position="64"/>
    </location>
</feature>
<accession>A0ABS6B1H7</accession>
<evidence type="ECO:0000313" key="3">
    <source>
        <dbReference type="Proteomes" id="UP000733379"/>
    </source>
</evidence>
<dbReference type="EMBL" id="JAHKNI010000007">
    <property type="protein sequence ID" value="MBU3064144.1"/>
    <property type="molecule type" value="Genomic_DNA"/>
</dbReference>
<proteinExistence type="predicted"/>
<keyword evidence="3" id="KW-1185">Reference proteome</keyword>
<protein>
    <submittedName>
        <fullName evidence="2">Uncharacterized protein</fullName>
    </submittedName>
</protein>
<name>A0ABS6B1H7_9NOCA</name>
<feature type="region of interest" description="Disordered" evidence="1">
    <location>
        <begin position="1"/>
        <end position="64"/>
    </location>
</feature>
<sequence length="64" mass="7098">MNSTTPPAHASAESADCASAQPAERAGLTAWRNRHELRRSSAAQPIASKRAYRRGIKHRKRDED</sequence>
<reference evidence="2 3" key="1">
    <citation type="submission" date="2021-06" db="EMBL/GenBank/DDBJ databases">
        <title>Actinomycetes sequencing.</title>
        <authorList>
            <person name="Shan Q."/>
        </authorList>
    </citation>
    <scope>NUCLEOTIDE SEQUENCE [LARGE SCALE GENOMIC DNA]</scope>
    <source>
        <strain evidence="2 3">NEAU-G5</strain>
    </source>
</reference>
<organism evidence="2 3">
    <name type="scientific">Nocardia albiluteola</name>
    <dbReference type="NCBI Taxonomy" id="2842303"/>
    <lineage>
        <taxon>Bacteria</taxon>
        <taxon>Bacillati</taxon>
        <taxon>Actinomycetota</taxon>
        <taxon>Actinomycetes</taxon>
        <taxon>Mycobacteriales</taxon>
        <taxon>Nocardiaceae</taxon>
        <taxon>Nocardia</taxon>
    </lineage>
</organism>